<proteinExistence type="predicted"/>
<dbReference type="EMBL" id="LAZR01004812">
    <property type="protein sequence ID" value="KKN05376.1"/>
    <property type="molecule type" value="Genomic_DNA"/>
</dbReference>
<reference evidence="1" key="1">
    <citation type="journal article" date="2015" name="Nature">
        <title>Complex archaea that bridge the gap between prokaryotes and eukaryotes.</title>
        <authorList>
            <person name="Spang A."/>
            <person name="Saw J.H."/>
            <person name="Jorgensen S.L."/>
            <person name="Zaremba-Niedzwiedzka K."/>
            <person name="Martijn J."/>
            <person name="Lind A.E."/>
            <person name="van Eijk R."/>
            <person name="Schleper C."/>
            <person name="Guy L."/>
            <person name="Ettema T.J."/>
        </authorList>
    </citation>
    <scope>NUCLEOTIDE SEQUENCE</scope>
</reference>
<name>A0A0F9PWG4_9ZZZZ</name>
<evidence type="ECO:0000313" key="1">
    <source>
        <dbReference type="EMBL" id="KKN05376.1"/>
    </source>
</evidence>
<gene>
    <name evidence="1" type="ORF">LCGC14_1087850</name>
</gene>
<accession>A0A0F9PWG4</accession>
<dbReference type="AlphaFoldDB" id="A0A0F9PWG4"/>
<organism evidence="1">
    <name type="scientific">marine sediment metagenome</name>
    <dbReference type="NCBI Taxonomy" id="412755"/>
    <lineage>
        <taxon>unclassified sequences</taxon>
        <taxon>metagenomes</taxon>
        <taxon>ecological metagenomes</taxon>
    </lineage>
</organism>
<comment type="caution">
    <text evidence="1">The sequence shown here is derived from an EMBL/GenBank/DDBJ whole genome shotgun (WGS) entry which is preliminary data.</text>
</comment>
<protein>
    <submittedName>
        <fullName evidence="1">Uncharacterized protein</fullName>
    </submittedName>
</protein>
<sequence length="74" mass="8437">MKFFIGEVVKVNCKNLIGEGVISGKMIDHPSDGIYWVVKMCGSERVVNARESLLNEIPIVTFFRTNFFKILDLE</sequence>